<organism evidence="1 2">
    <name type="scientific">Rhodovarius crocodyli</name>
    <dbReference type="NCBI Taxonomy" id="1979269"/>
    <lineage>
        <taxon>Bacteria</taxon>
        <taxon>Pseudomonadati</taxon>
        <taxon>Pseudomonadota</taxon>
        <taxon>Alphaproteobacteria</taxon>
        <taxon>Acetobacterales</taxon>
        <taxon>Roseomonadaceae</taxon>
        <taxon>Rhodovarius</taxon>
    </lineage>
</organism>
<dbReference type="RefSeq" id="WP_127789384.1">
    <property type="nucleotide sequence ID" value="NZ_SACL01000008.1"/>
</dbReference>
<comment type="caution">
    <text evidence="1">The sequence shown here is derived from an EMBL/GenBank/DDBJ whole genome shotgun (WGS) entry which is preliminary data.</text>
</comment>
<dbReference type="Proteomes" id="UP000282957">
    <property type="component" value="Unassembled WGS sequence"/>
</dbReference>
<dbReference type="AlphaFoldDB" id="A0A437M3K9"/>
<proteinExistence type="predicted"/>
<evidence type="ECO:0000313" key="1">
    <source>
        <dbReference type="EMBL" id="RVT92054.1"/>
    </source>
</evidence>
<accession>A0A437M3K9</accession>
<gene>
    <name evidence="1" type="ORF">EOD42_20200</name>
</gene>
<sequence length="189" mass="20412">MALTALALCSRALLKIGAQPIASFDDGTTEAEVAANLYPAIRDTLLSLHPWSFATGQEGLPRLAASPVADFNHAYQLPVGFLRVLSAGGAMAGEGLRYRLFEGRLHTDAETVTLTYVFRPDESAFPAFFASALVARLAAEFCIPLTETTTRAQLLYQQAESELRAARHADSSQDTPRALRDFPLISARG</sequence>
<name>A0A437M3K9_9PROT</name>
<reference evidence="1 2" key="1">
    <citation type="submission" date="2019-01" db="EMBL/GenBank/DDBJ databases">
        <authorList>
            <person name="Chen W.-M."/>
        </authorList>
    </citation>
    <scope>NUCLEOTIDE SEQUENCE [LARGE SCALE GENOMIC DNA]</scope>
    <source>
        <strain evidence="1 2">CCP-6</strain>
    </source>
</reference>
<protein>
    <submittedName>
        <fullName evidence="1">Uncharacterized protein</fullName>
    </submittedName>
</protein>
<dbReference type="EMBL" id="SACL01000008">
    <property type="protein sequence ID" value="RVT92054.1"/>
    <property type="molecule type" value="Genomic_DNA"/>
</dbReference>
<keyword evidence="2" id="KW-1185">Reference proteome</keyword>
<dbReference type="OrthoDB" id="7278537at2"/>
<evidence type="ECO:0000313" key="2">
    <source>
        <dbReference type="Proteomes" id="UP000282957"/>
    </source>
</evidence>